<name>A0A0C2JBJ6_9PEZI</name>
<dbReference type="EMBL" id="AWTV01000004">
    <property type="protein sequence ID" value="KIH94242.1"/>
    <property type="molecule type" value="Genomic_DNA"/>
</dbReference>
<dbReference type="RefSeq" id="XP_040622252.1">
    <property type="nucleotide sequence ID" value="XM_040764283.1"/>
</dbReference>
<keyword evidence="2" id="KW-1185">Reference proteome</keyword>
<dbReference type="OrthoDB" id="5221863at2759"/>
<accession>A0A0C2JBJ6</accession>
<proteinExistence type="predicted"/>
<organism evidence="1 2">
    <name type="scientific">Sporothrix brasiliensis 5110</name>
    <dbReference type="NCBI Taxonomy" id="1398154"/>
    <lineage>
        <taxon>Eukaryota</taxon>
        <taxon>Fungi</taxon>
        <taxon>Dikarya</taxon>
        <taxon>Ascomycota</taxon>
        <taxon>Pezizomycotina</taxon>
        <taxon>Sordariomycetes</taxon>
        <taxon>Sordariomycetidae</taxon>
        <taxon>Ophiostomatales</taxon>
        <taxon>Ophiostomataceae</taxon>
        <taxon>Sporothrix</taxon>
    </lineage>
</organism>
<dbReference type="Gene3D" id="3.80.10.10">
    <property type="entry name" value="Ribonuclease Inhibitor"/>
    <property type="match status" value="1"/>
</dbReference>
<dbReference type="GeneID" id="63679204"/>
<dbReference type="SUPFAM" id="SSF52047">
    <property type="entry name" value="RNI-like"/>
    <property type="match status" value="1"/>
</dbReference>
<dbReference type="VEuPathDB" id="FungiDB:SPBR_06021"/>
<dbReference type="InterPro" id="IPR032675">
    <property type="entry name" value="LRR_dom_sf"/>
</dbReference>
<gene>
    <name evidence="1" type="ORF">SPBR_06021</name>
</gene>
<protein>
    <recommendedName>
        <fullName evidence="3">F-box domain-containing protein</fullName>
    </recommendedName>
</protein>
<dbReference type="Proteomes" id="UP000031575">
    <property type="component" value="Unassembled WGS sequence"/>
</dbReference>
<reference evidence="1 2" key="1">
    <citation type="journal article" date="2014" name="BMC Genomics">
        <title>Comparative genomics of the major fungal agents of human and animal Sporotrichosis: Sporothrix schenckii and Sporothrix brasiliensis.</title>
        <authorList>
            <person name="Teixeira M.M."/>
            <person name="de Almeida L.G."/>
            <person name="Kubitschek-Barreira P."/>
            <person name="Alves F.L."/>
            <person name="Kioshima E.S."/>
            <person name="Abadio A.K."/>
            <person name="Fernandes L."/>
            <person name="Derengowski L.S."/>
            <person name="Ferreira K.S."/>
            <person name="Souza R.C."/>
            <person name="Ruiz J.C."/>
            <person name="de Andrade N.C."/>
            <person name="Paes H.C."/>
            <person name="Nicola A.M."/>
            <person name="Albuquerque P."/>
            <person name="Gerber A.L."/>
            <person name="Martins V.P."/>
            <person name="Peconick L.D."/>
            <person name="Neto A.V."/>
            <person name="Chaucanez C.B."/>
            <person name="Silva P.A."/>
            <person name="Cunha O.L."/>
            <person name="de Oliveira F.F."/>
            <person name="dos Santos T.C."/>
            <person name="Barros A.L."/>
            <person name="Soares M.A."/>
            <person name="de Oliveira L.M."/>
            <person name="Marini M.M."/>
            <person name="Villalobos-Duno H."/>
            <person name="Cunha M.M."/>
            <person name="de Hoog S."/>
            <person name="da Silveira J.F."/>
            <person name="Henrissat B."/>
            <person name="Nino-Vega G.A."/>
            <person name="Cisalpino P.S."/>
            <person name="Mora-Montes H.M."/>
            <person name="Almeida S.R."/>
            <person name="Stajich J.E."/>
            <person name="Lopes-Bezerra L.M."/>
            <person name="Vasconcelos A.T."/>
            <person name="Felipe M.S."/>
        </authorList>
    </citation>
    <scope>NUCLEOTIDE SEQUENCE [LARGE SCALE GENOMIC DNA]</scope>
    <source>
        <strain evidence="1 2">5110</strain>
    </source>
</reference>
<comment type="caution">
    <text evidence="1">The sequence shown here is derived from an EMBL/GenBank/DDBJ whole genome shotgun (WGS) entry which is preliminary data.</text>
</comment>
<sequence length="331" mass="37041">MDRLPVEILTGIAAELLSTRDVCNFRLCSPRCSSAGFPVLFRQIHVMNTVDCLEEAKILHASSAGSSRVTKHLTIHHGSWPEAESLRIWSTHPLRHGHAAESNLGMTCAFRDYRAFVQREASRTSSSDADRFLALFELFPNVSSVTISHVYHWDKGKLTNAQFTRLMSTFRIVPRFEGCVNSAVSSILPVLQRRPLVRDVTIRGLFDPSTTKCINLPSVTRLRIQSLTYPTRREDVHQFLASFPSLEELNLSGNSAGPLFGQGLPLQGVQCPKLTRVEFTNFCTSEDELVDFVQQHGRLRLLVLEKVILYMGREASQAFASQGAQGDDDHT</sequence>
<dbReference type="AlphaFoldDB" id="A0A0C2JBJ6"/>
<evidence type="ECO:0008006" key="3">
    <source>
        <dbReference type="Google" id="ProtNLM"/>
    </source>
</evidence>
<evidence type="ECO:0000313" key="1">
    <source>
        <dbReference type="EMBL" id="KIH94242.1"/>
    </source>
</evidence>
<dbReference type="HOGENOM" id="CLU_821588_0_0_1"/>
<evidence type="ECO:0000313" key="2">
    <source>
        <dbReference type="Proteomes" id="UP000031575"/>
    </source>
</evidence>